<keyword evidence="8 10" id="KW-1133">Transmembrane helix</keyword>
<keyword evidence="5" id="KW-0997">Cell inner membrane</keyword>
<dbReference type="GO" id="GO:0031992">
    <property type="term" value="F:energy transducer activity"/>
    <property type="evidence" value="ECO:0007669"/>
    <property type="project" value="InterPro"/>
</dbReference>
<dbReference type="GO" id="GO:0015031">
    <property type="term" value="P:protein transport"/>
    <property type="evidence" value="ECO:0007669"/>
    <property type="project" value="UniProtKB-KW"/>
</dbReference>
<dbReference type="InterPro" id="IPR051045">
    <property type="entry name" value="TonB-dependent_transducer"/>
</dbReference>
<accession>A0A1B7ZFH7</accession>
<organism evidence="12 13">
    <name type="scientific">Maribacter hydrothermalis</name>
    <dbReference type="NCBI Taxonomy" id="1836467"/>
    <lineage>
        <taxon>Bacteria</taxon>
        <taxon>Pseudomonadati</taxon>
        <taxon>Bacteroidota</taxon>
        <taxon>Flavobacteriia</taxon>
        <taxon>Flavobacteriales</taxon>
        <taxon>Flavobacteriaceae</taxon>
        <taxon>Maribacter</taxon>
    </lineage>
</organism>
<gene>
    <name evidence="12" type="ORF">A9200_02735</name>
</gene>
<dbReference type="GO" id="GO:0030288">
    <property type="term" value="C:outer membrane-bounded periplasmic space"/>
    <property type="evidence" value="ECO:0007669"/>
    <property type="project" value="InterPro"/>
</dbReference>
<dbReference type="NCBIfam" id="TIGR01352">
    <property type="entry name" value="tonB_Cterm"/>
    <property type="match status" value="1"/>
</dbReference>
<evidence type="ECO:0000313" key="12">
    <source>
        <dbReference type="EMBL" id="OBR42316.1"/>
    </source>
</evidence>
<protein>
    <submittedName>
        <fullName evidence="12">Energy transducer TonB</fullName>
    </submittedName>
</protein>
<proteinExistence type="inferred from homology"/>
<dbReference type="PROSITE" id="PS52015">
    <property type="entry name" value="TONB_CTD"/>
    <property type="match status" value="1"/>
</dbReference>
<feature type="domain" description="TonB C-terminal" evidence="11">
    <location>
        <begin position="145"/>
        <end position="234"/>
    </location>
</feature>
<dbReference type="STRING" id="1836467.BTR34_11120"/>
<keyword evidence="9 10" id="KW-0472">Membrane</keyword>
<keyword evidence="4" id="KW-1003">Cell membrane</keyword>
<evidence type="ECO:0000313" key="13">
    <source>
        <dbReference type="Proteomes" id="UP000092164"/>
    </source>
</evidence>
<evidence type="ECO:0000256" key="8">
    <source>
        <dbReference type="ARBA" id="ARBA00022989"/>
    </source>
</evidence>
<dbReference type="PANTHER" id="PTHR33446">
    <property type="entry name" value="PROTEIN TONB-RELATED"/>
    <property type="match status" value="1"/>
</dbReference>
<dbReference type="Gene3D" id="3.30.1150.10">
    <property type="match status" value="1"/>
</dbReference>
<dbReference type="OrthoDB" id="1522859at2"/>
<dbReference type="PANTHER" id="PTHR33446:SF2">
    <property type="entry name" value="PROTEIN TONB"/>
    <property type="match status" value="1"/>
</dbReference>
<dbReference type="Pfam" id="PF03544">
    <property type="entry name" value="TonB_C"/>
    <property type="match status" value="1"/>
</dbReference>
<reference evidence="13" key="1">
    <citation type="submission" date="2016-06" db="EMBL/GenBank/DDBJ databases">
        <authorList>
            <person name="Zhan P."/>
        </authorList>
    </citation>
    <scope>NUCLEOTIDE SEQUENCE [LARGE SCALE GENOMIC DNA]</scope>
    <source>
        <strain evidence="13">T28</strain>
    </source>
</reference>
<dbReference type="EMBL" id="LZFP01000001">
    <property type="protein sequence ID" value="OBR42316.1"/>
    <property type="molecule type" value="Genomic_DNA"/>
</dbReference>
<dbReference type="PRINTS" id="PR01374">
    <property type="entry name" value="TONBPROTEIN"/>
</dbReference>
<dbReference type="GO" id="GO:0015891">
    <property type="term" value="P:siderophore transport"/>
    <property type="evidence" value="ECO:0007669"/>
    <property type="project" value="InterPro"/>
</dbReference>
<dbReference type="RefSeq" id="WP_068481554.1">
    <property type="nucleotide sequence ID" value="NZ_CP018760.1"/>
</dbReference>
<dbReference type="Proteomes" id="UP000092164">
    <property type="component" value="Unassembled WGS sequence"/>
</dbReference>
<dbReference type="SUPFAM" id="SSF74653">
    <property type="entry name" value="TolA/TonB C-terminal domain"/>
    <property type="match status" value="1"/>
</dbReference>
<feature type="transmembrane region" description="Helical" evidence="10">
    <location>
        <begin position="16"/>
        <end position="34"/>
    </location>
</feature>
<dbReference type="KEGG" id="mart:BTR34_11120"/>
<evidence type="ECO:0000256" key="5">
    <source>
        <dbReference type="ARBA" id="ARBA00022519"/>
    </source>
</evidence>
<dbReference type="InterPro" id="IPR037682">
    <property type="entry name" value="TonB_C"/>
</dbReference>
<comment type="similarity">
    <text evidence="2">Belongs to the TonB family.</text>
</comment>
<sequence>MEPKKNPKADLTKNSSLYFVVGLFAVMAITYFAFEWKTYDEVNDYDISMNVDDLLDEEVPMTEQIKTPPPPPPPAAPEIIEVVEDEEEVEETVIESTETSQEEEIVEVEDIAVEEVEEDIDVPFAVIEDVPVFPGCENESDKRACFNTMIQKHIGKNFRYPEIAQEMGVQGRVSVMFVIQKDGSIGNIRMRGPDKNLEAEAARIIGKLPKMTPGKQRGRAVRVPFSIPINFKLQ</sequence>
<keyword evidence="13" id="KW-1185">Reference proteome</keyword>
<evidence type="ECO:0000256" key="7">
    <source>
        <dbReference type="ARBA" id="ARBA00022927"/>
    </source>
</evidence>
<evidence type="ECO:0000256" key="6">
    <source>
        <dbReference type="ARBA" id="ARBA00022692"/>
    </source>
</evidence>
<comment type="caution">
    <text evidence="12">The sequence shown here is derived from an EMBL/GenBank/DDBJ whole genome shotgun (WGS) entry which is preliminary data.</text>
</comment>
<name>A0A1B7ZFH7_9FLAO</name>
<evidence type="ECO:0000256" key="1">
    <source>
        <dbReference type="ARBA" id="ARBA00004383"/>
    </source>
</evidence>
<evidence type="ECO:0000256" key="10">
    <source>
        <dbReference type="SAM" id="Phobius"/>
    </source>
</evidence>
<dbReference type="AlphaFoldDB" id="A0A1B7ZFH7"/>
<dbReference type="InterPro" id="IPR006260">
    <property type="entry name" value="TonB/TolA_C"/>
</dbReference>
<dbReference type="GO" id="GO:0098797">
    <property type="term" value="C:plasma membrane protein complex"/>
    <property type="evidence" value="ECO:0007669"/>
    <property type="project" value="TreeGrafter"/>
</dbReference>
<evidence type="ECO:0000256" key="3">
    <source>
        <dbReference type="ARBA" id="ARBA00022448"/>
    </source>
</evidence>
<dbReference type="GO" id="GO:0055085">
    <property type="term" value="P:transmembrane transport"/>
    <property type="evidence" value="ECO:0007669"/>
    <property type="project" value="InterPro"/>
</dbReference>
<keyword evidence="3" id="KW-0813">Transport</keyword>
<keyword evidence="7" id="KW-0653">Protein transport</keyword>
<evidence type="ECO:0000259" key="11">
    <source>
        <dbReference type="PROSITE" id="PS52015"/>
    </source>
</evidence>
<evidence type="ECO:0000256" key="4">
    <source>
        <dbReference type="ARBA" id="ARBA00022475"/>
    </source>
</evidence>
<dbReference type="InterPro" id="IPR003538">
    <property type="entry name" value="TonB"/>
</dbReference>
<evidence type="ECO:0000256" key="2">
    <source>
        <dbReference type="ARBA" id="ARBA00006555"/>
    </source>
</evidence>
<comment type="subcellular location">
    <subcellularLocation>
        <location evidence="1">Cell inner membrane</location>
        <topology evidence="1">Single-pass membrane protein</topology>
        <orientation evidence="1">Periplasmic side</orientation>
    </subcellularLocation>
</comment>
<keyword evidence="6 10" id="KW-0812">Transmembrane</keyword>
<evidence type="ECO:0000256" key="9">
    <source>
        <dbReference type="ARBA" id="ARBA00023136"/>
    </source>
</evidence>